<dbReference type="AlphaFoldDB" id="Q83FM1"/>
<reference evidence="2 3" key="1">
    <citation type="journal article" date="2003" name="Genome Res.">
        <title>Tropheryma whipplei twist: a human pathogenic Actinobacteria with a reduced genome.</title>
        <authorList>
            <person name="Raoult D."/>
            <person name="Ogata H."/>
            <person name="Audic S."/>
            <person name="Robert C."/>
            <person name="Suhre K."/>
            <person name="Drancourt M."/>
            <person name="Claverie J.-M."/>
        </authorList>
    </citation>
    <scope>NUCLEOTIDE SEQUENCE [LARGE SCALE GENOMIC DNA]</scope>
    <source>
        <strain evidence="2 3">Twist</strain>
    </source>
</reference>
<feature type="transmembrane region" description="Helical" evidence="1">
    <location>
        <begin position="35"/>
        <end position="59"/>
    </location>
</feature>
<protein>
    <submittedName>
        <fullName evidence="2">Uncharacterized protein</fullName>
    </submittedName>
</protein>
<evidence type="ECO:0000313" key="2">
    <source>
        <dbReference type="EMBL" id="AAO44794.1"/>
    </source>
</evidence>
<organism evidence="2 3">
    <name type="scientific">Tropheryma whipplei (strain Twist)</name>
    <name type="common">Whipple's bacillus</name>
    <dbReference type="NCBI Taxonomy" id="203267"/>
    <lineage>
        <taxon>Bacteria</taxon>
        <taxon>Bacillati</taxon>
        <taxon>Actinomycetota</taxon>
        <taxon>Actinomycetes</taxon>
        <taxon>Micrococcales</taxon>
        <taxon>Tropherymataceae</taxon>
        <taxon>Tropheryma</taxon>
    </lineage>
</organism>
<dbReference type="InterPro" id="IPR021202">
    <property type="entry name" value="Rv3654c-like"/>
</dbReference>
<dbReference type="KEGG" id="twh:TWT_697"/>
<dbReference type="Proteomes" id="UP000002200">
    <property type="component" value="Chromosome"/>
</dbReference>
<dbReference type="HOGENOM" id="CLU_1874541_0_0_11"/>
<dbReference type="STRING" id="203267.TWT_697"/>
<keyword evidence="1" id="KW-0472">Membrane</keyword>
<sequence length="136" mass="13967">MNGVDVLHVARVVKIPLLKREIFPSLKGEGGSGSILTISCATIVFIAGIAVLLLGQILFTYGKMSLAADQAALTAADIHRNIVEGVPCDAASEVSKQHGVAMISCRLSGETATVVTSTNILGIEIRATAKAGAPPS</sequence>
<proteinExistence type="predicted"/>
<accession>Q83FM1</accession>
<keyword evidence="1" id="KW-0812">Transmembrane</keyword>
<evidence type="ECO:0000256" key="1">
    <source>
        <dbReference type="SAM" id="Phobius"/>
    </source>
</evidence>
<keyword evidence="1" id="KW-1133">Transmembrane helix</keyword>
<evidence type="ECO:0000313" key="3">
    <source>
        <dbReference type="Proteomes" id="UP000002200"/>
    </source>
</evidence>
<dbReference type="NCBIfam" id="TIGR03816">
    <property type="entry name" value="tadE_like_DECH"/>
    <property type="match status" value="1"/>
</dbReference>
<dbReference type="EMBL" id="AE014184">
    <property type="protein sequence ID" value="AAO44794.1"/>
    <property type="molecule type" value="Genomic_DNA"/>
</dbReference>
<keyword evidence="3" id="KW-1185">Reference proteome</keyword>
<name>Q83FM1_TROWT</name>
<gene>
    <name evidence="2" type="ordered locus">TWT_697</name>
</gene>